<keyword evidence="1" id="KW-0862">Zinc</keyword>
<name>D7SYW0_VITVI</name>
<evidence type="ECO:0000256" key="3">
    <source>
        <dbReference type="ARBA" id="ARBA00023274"/>
    </source>
</evidence>
<dbReference type="AlphaFoldDB" id="D7SYW0"/>
<protein>
    <recommendedName>
        <fullName evidence="4">Small ribosomal subunit protein eS31 domain-containing protein</fullName>
    </recommendedName>
</protein>
<evidence type="ECO:0000313" key="6">
    <source>
        <dbReference type="Proteomes" id="UP000009183"/>
    </source>
</evidence>
<keyword evidence="6" id="KW-1185">Reference proteome</keyword>
<dbReference type="SMART" id="SM01402">
    <property type="entry name" value="Ribosomal_S27"/>
    <property type="match status" value="1"/>
</dbReference>
<dbReference type="EMBL" id="FN595261">
    <property type="protein sequence ID" value="CBI23417.3"/>
    <property type="molecule type" value="Genomic_DNA"/>
</dbReference>
<evidence type="ECO:0000256" key="2">
    <source>
        <dbReference type="ARBA" id="ARBA00022980"/>
    </source>
</evidence>
<dbReference type="HOGENOM" id="CLU_2377066_0_0_1"/>
<reference evidence="6" key="1">
    <citation type="journal article" date="2007" name="Nature">
        <title>The grapevine genome sequence suggests ancestral hexaploidization in major angiosperm phyla.</title>
        <authorList>
            <consortium name="The French-Italian Public Consortium for Grapevine Genome Characterization."/>
            <person name="Jaillon O."/>
            <person name="Aury J.-M."/>
            <person name="Noel B."/>
            <person name="Policriti A."/>
            <person name="Clepet C."/>
            <person name="Casagrande A."/>
            <person name="Choisne N."/>
            <person name="Aubourg S."/>
            <person name="Vitulo N."/>
            <person name="Jubin C."/>
            <person name="Vezzi A."/>
            <person name="Legeai F."/>
            <person name="Hugueney P."/>
            <person name="Dasilva C."/>
            <person name="Horner D."/>
            <person name="Mica E."/>
            <person name="Jublot D."/>
            <person name="Poulain J."/>
            <person name="Bruyere C."/>
            <person name="Billault A."/>
            <person name="Segurens B."/>
            <person name="Gouyvenoux M."/>
            <person name="Ugarte E."/>
            <person name="Cattonaro F."/>
            <person name="Anthouard V."/>
            <person name="Vico V."/>
            <person name="Del Fabbro C."/>
            <person name="Alaux M."/>
            <person name="Di Gaspero G."/>
            <person name="Dumas V."/>
            <person name="Felice N."/>
            <person name="Paillard S."/>
            <person name="Juman I."/>
            <person name="Moroldo M."/>
            <person name="Scalabrin S."/>
            <person name="Canaguier A."/>
            <person name="Le Clainche I."/>
            <person name="Malacrida G."/>
            <person name="Durand E."/>
            <person name="Pesole G."/>
            <person name="Laucou V."/>
            <person name="Chatelet P."/>
            <person name="Merdinoglu D."/>
            <person name="Delledonne M."/>
            <person name="Pezzotti M."/>
            <person name="Lecharny A."/>
            <person name="Scarpelli C."/>
            <person name="Artiguenave F."/>
            <person name="Pe M.E."/>
            <person name="Valle G."/>
            <person name="Morgante M."/>
            <person name="Caboche M."/>
            <person name="Adam-Blondon A.-F."/>
            <person name="Weissenbach J."/>
            <person name="Quetier F."/>
            <person name="Wincker P."/>
        </authorList>
    </citation>
    <scope>NUCLEOTIDE SEQUENCE [LARGE SCALE GENOMIC DNA]</scope>
    <source>
        <strain evidence="6">cv. Pinot noir / PN40024</strain>
    </source>
</reference>
<proteinExistence type="predicted"/>
<evidence type="ECO:0000256" key="1">
    <source>
        <dbReference type="ARBA" id="ARBA00022833"/>
    </source>
</evidence>
<accession>D7SYW0</accession>
<evidence type="ECO:0000313" key="5">
    <source>
        <dbReference type="EMBL" id="CBI23417.3"/>
    </source>
</evidence>
<sequence length="95" mass="11587">MWYLKDLRSARRRPMPSPRGSGIKWMRSSSRIFNSTRLIISEWSRVLRRDCLDSEYCVSTFMASHFDRHYCGKFNLAYVYQQEGWRVWLFIYSFV</sequence>
<dbReference type="Proteomes" id="UP000009183">
    <property type="component" value="Unassembled WGS sequence, unordered"/>
</dbReference>
<dbReference type="SUPFAM" id="SSF57829">
    <property type="entry name" value="Zn-binding ribosomal proteins"/>
    <property type="match status" value="1"/>
</dbReference>
<dbReference type="GO" id="GO:0003735">
    <property type="term" value="F:structural constituent of ribosome"/>
    <property type="evidence" value="ECO:0007669"/>
    <property type="project" value="InterPro"/>
</dbReference>
<organism evidence="5 6">
    <name type="scientific">Vitis vinifera</name>
    <name type="common">Grape</name>
    <dbReference type="NCBI Taxonomy" id="29760"/>
    <lineage>
        <taxon>Eukaryota</taxon>
        <taxon>Viridiplantae</taxon>
        <taxon>Streptophyta</taxon>
        <taxon>Embryophyta</taxon>
        <taxon>Tracheophyta</taxon>
        <taxon>Spermatophyta</taxon>
        <taxon>Magnoliopsida</taxon>
        <taxon>eudicotyledons</taxon>
        <taxon>Gunneridae</taxon>
        <taxon>Pentapetalae</taxon>
        <taxon>rosids</taxon>
        <taxon>Vitales</taxon>
        <taxon>Vitaceae</taxon>
        <taxon>Viteae</taxon>
        <taxon>Vitis</taxon>
    </lineage>
</organism>
<dbReference type="InterPro" id="IPR002906">
    <property type="entry name" value="Ribosomal_eS31"/>
</dbReference>
<dbReference type="GO" id="GO:0005840">
    <property type="term" value="C:ribosome"/>
    <property type="evidence" value="ECO:0007669"/>
    <property type="project" value="UniProtKB-KW"/>
</dbReference>
<dbReference type="InParanoid" id="D7SYW0"/>
<dbReference type="GO" id="GO:1990904">
    <property type="term" value="C:ribonucleoprotein complex"/>
    <property type="evidence" value="ECO:0007669"/>
    <property type="project" value="UniProtKB-KW"/>
</dbReference>
<gene>
    <name evidence="5" type="ORF">VIT_00s0144g00250</name>
</gene>
<dbReference type="PaxDb" id="29760-VIT_00s0144g00250.t01"/>
<dbReference type="Gene3D" id="6.20.50.180">
    <property type="match status" value="1"/>
</dbReference>
<keyword evidence="3" id="KW-0687">Ribonucleoprotein</keyword>
<feature type="domain" description="Small ribosomal subunit protein eS31" evidence="4">
    <location>
        <begin position="32"/>
        <end position="77"/>
    </location>
</feature>
<dbReference type="GO" id="GO:0006412">
    <property type="term" value="P:translation"/>
    <property type="evidence" value="ECO:0007669"/>
    <property type="project" value="InterPro"/>
</dbReference>
<keyword evidence="2" id="KW-0689">Ribosomal protein</keyword>
<dbReference type="STRING" id="29760.D7SYW0"/>
<dbReference type="Pfam" id="PF01599">
    <property type="entry name" value="Ribosomal_S27"/>
    <property type="match status" value="1"/>
</dbReference>
<dbReference type="InterPro" id="IPR011332">
    <property type="entry name" value="Ribosomal_zn-bd"/>
</dbReference>
<evidence type="ECO:0000259" key="4">
    <source>
        <dbReference type="SMART" id="SM01402"/>
    </source>
</evidence>